<feature type="transmembrane region" description="Helical" evidence="1">
    <location>
        <begin position="483"/>
        <end position="501"/>
    </location>
</feature>
<sequence length="645" mass="72215">MRKLFVFIMALFLVFPINAIAKSYTIDRVQIKGWVQPNGDMLVNEVFTYTLDGAFSRLSRSFPEKHRGQINQFEAYLLDGRNPVVGEIEESALTKAAVNREGSTYRTAISAENKIVSILYVYTMKNAVTSYDAYSDLSVIYFESGDNHDADLNNVDITYVLPGDAGDDRIHGFMHDREGQVRKAYRDGISFHTPKSSAYTVTETRVLFPSEIMTDQQKIAEPISFEEAIRHEQQLIDKNQSRWAKIPAVEKAANGLGMFFIALTILILLLRQRVFSLFGNTDLVLQTDPTYLAFVDQNGKFNRKSFLSGLFSLVEKGIVKAELADSAARFQGKEGAPEKTLVFRLLQSNEQLKKLNHKLLPHEQYLVTWLFKGRVGHRKFHLHDMAGPSVHGDKENRTYLRKQKQFHENHKTWHDDVLRLMEDAGALSTKLPKVLKTTIFLLLTITTMFGFYADGAGGWGIAFPAIAAVIVFYFYITSPDKKWPAILFFIGMFSIGAQTVALEVTNAVLSAIVCGAILFFLIPKAMPSSLTALYTKMSITKYRWQLKRGLPDYLHQDETDRWIARAYLLNKSKKRLPRFKRSLPESSSLAPLFALQVDPLYFTYSTWGPMSVSKSGSSWGGGSYDSGSGYSGGGGDGGGGGAGAD</sequence>
<feature type="transmembrane region" description="Helical" evidence="1">
    <location>
        <begin position="459"/>
        <end position="476"/>
    </location>
</feature>
<dbReference type="EMBL" id="JBHSNP010000002">
    <property type="protein sequence ID" value="MFC5601835.1"/>
    <property type="molecule type" value="Genomic_DNA"/>
</dbReference>
<protein>
    <submittedName>
        <fullName evidence="3">DUF2207 domain-containing protein</fullName>
    </submittedName>
</protein>
<keyword evidence="4" id="KW-1185">Reference proteome</keyword>
<feature type="transmembrane region" description="Helical" evidence="1">
    <location>
        <begin position="507"/>
        <end position="526"/>
    </location>
</feature>
<name>A0ABW0TS52_9BACL</name>
<proteinExistence type="predicted"/>
<reference evidence="4" key="1">
    <citation type="journal article" date="2019" name="Int. J. Syst. Evol. Microbiol.">
        <title>The Global Catalogue of Microorganisms (GCM) 10K type strain sequencing project: providing services to taxonomists for standard genome sequencing and annotation.</title>
        <authorList>
            <consortium name="The Broad Institute Genomics Platform"/>
            <consortium name="The Broad Institute Genome Sequencing Center for Infectious Disease"/>
            <person name="Wu L."/>
            <person name="Ma J."/>
        </authorList>
    </citation>
    <scope>NUCLEOTIDE SEQUENCE [LARGE SCALE GENOMIC DNA]</scope>
    <source>
        <strain evidence="4">KACC 11299</strain>
    </source>
</reference>
<keyword evidence="1" id="KW-0472">Membrane</keyword>
<keyword evidence="1" id="KW-0812">Transmembrane</keyword>
<organism evidence="3 4">
    <name type="scientific">Sporosarcina koreensis</name>
    <dbReference type="NCBI Taxonomy" id="334735"/>
    <lineage>
        <taxon>Bacteria</taxon>
        <taxon>Bacillati</taxon>
        <taxon>Bacillota</taxon>
        <taxon>Bacilli</taxon>
        <taxon>Bacillales</taxon>
        <taxon>Caryophanaceae</taxon>
        <taxon>Sporosarcina</taxon>
    </lineage>
</organism>
<evidence type="ECO:0000313" key="3">
    <source>
        <dbReference type="EMBL" id="MFC5601835.1"/>
    </source>
</evidence>
<keyword evidence="1" id="KW-1133">Transmembrane helix</keyword>
<evidence type="ECO:0000259" key="2">
    <source>
        <dbReference type="Pfam" id="PF09972"/>
    </source>
</evidence>
<dbReference type="Proteomes" id="UP001596071">
    <property type="component" value="Unassembled WGS sequence"/>
</dbReference>
<gene>
    <name evidence="3" type="ORF">ACFPTP_00955</name>
</gene>
<dbReference type="InterPro" id="IPR018702">
    <property type="entry name" value="DUF2207"/>
</dbReference>
<feature type="domain" description="DUF2207" evidence="2">
    <location>
        <begin position="25"/>
        <end position="208"/>
    </location>
</feature>
<comment type="caution">
    <text evidence="3">The sequence shown here is derived from an EMBL/GenBank/DDBJ whole genome shotgun (WGS) entry which is preliminary data.</text>
</comment>
<evidence type="ECO:0000256" key="1">
    <source>
        <dbReference type="SAM" id="Phobius"/>
    </source>
</evidence>
<dbReference type="RefSeq" id="WP_381441496.1">
    <property type="nucleotide sequence ID" value="NZ_JBHSNP010000002.1"/>
</dbReference>
<evidence type="ECO:0000313" key="4">
    <source>
        <dbReference type="Proteomes" id="UP001596071"/>
    </source>
</evidence>
<accession>A0ABW0TS52</accession>
<feature type="transmembrane region" description="Helical" evidence="1">
    <location>
        <begin position="252"/>
        <end position="270"/>
    </location>
</feature>
<dbReference type="Pfam" id="PF09972">
    <property type="entry name" value="DUF2207"/>
    <property type="match status" value="1"/>
</dbReference>